<evidence type="ECO:0000256" key="2">
    <source>
        <dbReference type="SAM" id="Phobius"/>
    </source>
</evidence>
<gene>
    <name evidence="3" type="ORF">LCGC14_1663790</name>
</gene>
<evidence type="ECO:0000256" key="1">
    <source>
        <dbReference type="SAM" id="MobiDB-lite"/>
    </source>
</evidence>
<sequence length="462" mass="53384">MLKQNKKYFFILTFFLVILIFGFISGPVLASEDPDDDDPEDPGDDDPEDFDDDDPEDFDDDNDGIDDDFEELNKRNIEFEISDNEIQIESHLRNGENIDEIQIKIKLESEGLSIEVSYEEEYDSGSESELEFDVEFHEIIEYLDSNDNGVYDSEVDSELQTIPFDEFYPIDYSSSKISGDSDLHYFRVETKDGIFKAHIYFLEEFSIVNNSLITPNQIKINFEITNFPYLNGNSQLALYAKLESELEFEEEDDTEDEENGFAENEQGLITTINQYTGIFTWQENATIDGISKKVLVSSIETDDHDEDEQKIFFNYLHGEHIFHDPKVGIEGLLIFKKASFPFTAIIIIISIIAALSISVAYSVYFFTHNRHPSTVWDDKRKFTKLPSSVKIQIFEEENSINKLIELGDVNITAVSEEFFEEIKNLDMDANEKQEFLEEMLSLSPNERDSILNKILKKNIQTQ</sequence>
<feature type="region of interest" description="Disordered" evidence="1">
    <location>
        <begin position="31"/>
        <end position="67"/>
    </location>
</feature>
<evidence type="ECO:0000313" key="3">
    <source>
        <dbReference type="EMBL" id="KKM18626.1"/>
    </source>
</evidence>
<keyword evidence="2" id="KW-0472">Membrane</keyword>
<protein>
    <submittedName>
        <fullName evidence="3">Uncharacterized protein</fullName>
    </submittedName>
</protein>
<keyword evidence="2" id="KW-0812">Transmembrane</keyword>
<comment type="caution">
    <text evidence="3">The sequence shown here is derived from an EMBL/GenBank/DDBJ whole genome shotgun (WGS) entry which is preliminary data.</text>
</comment>
<name>A0A0F9HTB9_9ZZZZ</name>
<proteinExistence type="predicted"/>
<dbReference type="AlphaFoldDB" id="A0A0F9HTB9"/>
<dbReference type="EMBL" id="LAZR01014181">
    <property type="protein sequence ID" value="KKM18626.1"/>
    <property type="molecule type" value="Genomic_DNA"/>
</dbReference>
<organism evidence="3">
    <name type="scientific">marine sediment metagenome</name>
    <dbReference type="NCBI Taxonomy" id="412755"/>
    <lineage>
        <taxon>unclassified sequences</taxon>
        <taxon>metagenomes</taxon>
        <taxon>ecological metagenomes</taxon>
    </lineage>
</organism>
<reference evidence="3" key="1">
    <citation type="journal article" date="2015" name="Nature">
        <title>Complex archaea that bridge the gap between prokaryotes and eukaryotes.</title>
        <authorList>
            <person name="Spang A."/>
            <person name="Saw J.H."/>
            <person name="Jorgensen S.L."/>
            <person name="Zaremba-Niedzwiedzka K."/>
            <person name="Martijn J."/>
            <person name="Lind A.E."/>
            <person name="van Eijk R."/>
            <person name="Schleper C."/>
            <person name="Guy L."/>
            <person name="Ettema T.J."/>
        </authorList>
    </citation>
    <scope>NUCLEOTIDE SEQUENCE</scope>
</reference>
<feature type="compositionally biased region" description="Acidic residues" evidence="1">
    <location>
        <begin position="32"/>
        <end position="67"/>
    </location>
</feature>
<keyword evidence="2" id="KW-1133">Transmembrane helix</keyword>
<accession>A0A0F9HTB9</accession>
<feature type="transmembrane region" description="Helical" evidence="2">
    <location>
        <begin position="342"/>
        <end position="366"/>
    </location>
</feature>